<evidence type="ECO:0000313" key="1">
    <source>
        <dbReference type="EMBL" id="KKU88663.1"/>
    </source>
</evidence>
<comment type="caution">
    <text evidence="1">The sequence shown here is derived from an EMBL/GenBank/DDBJ whole genome shotgun (WGS) entry which is preliminary data.</text>
</comment>
<dbReference type="Proteomes" id="UP000034739">
    <property type="component" value="Unassembled WGS sequence"/>
</dbReference>
<gene>
    <name evidence="1" type="ORF">UY16_C0003G0005</name>
</gene>
<name>A0A0G1WEC1_9BACT</name>
<accession>A0A0G1WEC1</accession>
<sequence length="46" mass="5120">MNKKVLFGLLAVLLLGTGVLVYKVVSTPKQQPIVEEEPIETLNKLR</sequence>
<reference evidence="1 2" key="1">
    <citation type="journal article" date="2015" name="Nature">
        <title>rRNA introns, odd ribosomes, and small enigmatic genomes across a large radiation of phyla.</title>
        <authorList>
            <person name="Brown C.T."/>
            <person name="Hug L.A."/>
            <person name="Thomas B.C."/>
            <person name="Sharon I."/>
            <person name="Castelle C.J."/>
            <person name="Singh A."/>
            <person name="Wilkins M.J."/>
            <person name="Williams K.H."/>
            <person name="Banfield J.F."/>
        </authorList>
    </citation>
    <scope>NUCLEOTIDE SEQUENCE [LARGE SCALE GENOMIC DNA]</scope>
</reference>
<dbReference type="AlphaFoldDB" id="A0A0G1WEC1"/>
<evidence type="ECO:0000313" key="2">
    <source>
        <dbReference type="Proteomes" id="UP000034739"/>
    </source>
</evidence>
<proteinExistence type="predicted"/>
<dbReference type="EMBL" id="LCOY01000003">
    <property type="protein sequence ID" value="KKU88663.1"/>
    <property type="molecule type" value="Genomic_DNA"/>
</dbReference>
<protein>
    <submittedName>
        <fullName evidence="1">Uncharacterized protein</fullName>
    </submittedName>
</protein>
<organism evidence="1 2">
    <name type="scientific">Candidatus Gottesmanbacteria bacterium GW2011_GWA2_47_9</name>
    <dbReference type="NCBI Taxonomy" id="1618445"/>
    <lineage>
        <taxon>Bacteria</taxon>
        <taxon>Candidatus Gottesmaniibacteriota</taxon>
    </lineage>
</organism>